<dbReference type="Proteomes" id="UP000225277">
    <property type="component" value="Unassembled WGS sequence"/>
</dbReference>
<gene>
    <name evidence="2" type="ORF">RCC_00682</name>
</gene>
<dbReference type="RefSeq" id="XP_023621610.1">
    <property type="nucleotide sequence ID" value="XM_023765842.1"/>
</dbReference>
<dbReference type="GeneID" id="35596042"/>
<proteinExistence type="predicted"/>
<feature type="transmembrane region" description="Helical" evidence="1">
    <location>
        <begin position="152"/>
        <end position="176"/>
    </location>
</feature>
<evidence type="ECO:0000313" key="2">
    <source>
        <dbReference type="EMBL" id="CZT14713.1"/>
    </source>
</evidence>
<accession>A0A2D3V360</accession>
<name>A0A2D3V360_9PEZI</name>
<keyword evidence="1" id="KW-0812">Transmembrane</keyword>
<keyword evidence="1" id="KW-0472">Membrane</keyword>
<dbReference type="OrthoDB" id="2432613at2759"/>
<evidence type="ECO:0000256" key="1">
    <source>
        <dbReference type="SAM" id="Phobius"/>
    </source>
</evidence>
<organism evidence="2 3">
    <name type="scientific">Ramularia collo-cygni</name>
    <dbReference type="NCBI Taxonomy" id="112498"/>
    <lineage>
        <taxon>Eukaryota</taxon>
        <taxon>Fungi</taxon>
        <taxon>Dikarya</taxon>
        <taxon>Ascomycota</taxon>
        <taxon>Pezizomycotina</taxon>
        <taxon>Dothideomycetes</taxon>
        <taxon>Dothideomycetidae</taxon>
        <taxon>Mycosphaerellales</taxon>
        <taxon>Mycosphaerellaceae</taxon>
        <taxon>Ramularia</taxon>
    </lineage>
</organism>
<keyword evidence="1" id="KW-1133">Transmembrane helix</keyword>
<reference evidence="2 3" key="1">
    <citation type="submission" date="2016-03" db="EMBL/GenBank/DDBJ databases">
        <authorList>
            <person name="Ploux O."/>
        </authorList>
    </citation>
    <scope>NUCLEOTIDE SEQUENCE [LARGE SCALE GENOMIC DNA]</scope>
    <source>
        <strain evidence="2 3">URUG2</strain>
    </source>
</reference>
<sequence>MSDLIAYTIELIVGGNSVDNSDVLQTIGSANGSVSEGLVQGEIAAEIAASVENGFYLKMTSNTTDGNQVINYSNRFTLISMKGTTSQIYQDAANAANGVGDVPSAQYNVIEKVVTPTSAPLSSTSVSVTATLTQVPSPPNEEDGPGSTTLKVGLIVGGIFALIGAASIIFWMRLLWRRRRQRKLKEQEKQARRRTAALMEFKAELPGESDYGLRSHPSELGPDTERFEAGGRERAIEMQATTAVFELEGNHTPIQHEAGSGRRSKAYSYRQSLHEAGSGRRSKVYDPTLTLKF</sequence>
<keyword evidence="3" id="KW-1185">Reference proteome</keyword>
<dbReference type="AlphaFoldDB" id="A0A2D3V360"/>
<evidence type="ECO:0000313" key="3">
    <source>
        <dbReference type="Proteomes" id="UP000225277"/>
    </source>
</evidence>
<dbReference type="EMBL" id="FJUY01000001">
    <property type="protein sequence ID" value="CZT14713.1"/>
    <property type="molecule type" value="Genomic_DNA"/>
</dbReference>
<protein>
    <submittedName>
        <fullName evidence="2">Uncharacterized protein</fullName>
    </submittedName>
</protein>